<evidence type="ECO:0000313" key="1">
    <source>
        <dbReference type="EMBL" id="VEN47807.1"/>
    </source>
</evidence>
<evidence type="ECO:0000313" key="2">
    <source>
        <dbReference type="Proteomes" id="UP000410492"/>
    </source>
</evidence>
<protein>
    <submittedName>
        <fullName evidence="1">Uncharacterized protein</fullName>
    </submittedName>
</protein>
<accession>A0A653CIX5</accession>
<name>A0A653CIX5_CALMS</name>
<dbReference type="Proteomes" id="UP000410492">
    <property type="component" value="Unassembled WGS sequence"/>
</dbReference>
<gene>
    <name evidence="1" type="ORF">CALMAC_LOCUS9478</name>
</gene>
<dbReference type="EMBL" id="CAACVG010007958">
    <property type="protein sequence ID" value="VEN47807.1"/>
    <property type="molecule type" value="Genomic_DNA"/>
</dbReference>
<reference evidence="1 2" key="1">
    <citation type="submission" date="2019-01" db="EMBL/GenBank/DDBJ databases">
        <authorList>
            <person name="Sayadi A."/>
        </authorList>
    </citation>
    <scope>NUCLEOTIDE SEQUENCE [LARGE SCALE GENOMIC DNA]</scope>
</reference>
<keyword evidence="2" id="KW-1185">Reference proteome</keyword>
<proteinExistence type="predicted"/>
<dbReference type="AlphaFoldDB" id="A0A653CIX5"/>
<organism evidence="1 2">
    <name type="scientific">Callosobruchus maculatus</name>
    <name type="common">Southern cowpea weevil</name>
    <name type="synonym">Pulse bruchid</name>
    <dbReference type="NCBI Taxonomy" id="64391"/>
    <lineage>
        <taxon>Eukaryota</taxon>
        <taxon>Metazoa</taxon>
        <taxon>Ecdysozoa</taxon>
        <taxon>Arthropoda</taxon>
        <taxon>Hexapoda</taxon>
        <taxon>Insecta</taxon>
        <taxon>Pterygota</taxon>
        <taxon>Neoptera</taxon>
        <taxon>Endopterygota</taxon>
        <taxon>Coleoptera</taxon>
        <taxon>Polyphaga</taxon>
        <taxon>Cucujiformia</taxon>
        <taxon>Chrysomeloidea</taxon>
        <taxon>Chrysomelidae</taxon>
        <taxon>Bruchinae</taxon>
        <taxon>Bruchini</taxon>
        <taxon>Callosobruchus</taxon>
    </lineage>
</organism>
<sequence length="64" mass="7182">MKMTAQMMTAAKVGFGMYEKYGVNKVNAKNTILAATSVNLKKKECVKKVDSQILFDCNNKSRNF</sequence>